<feature type="region of interest" description="Disordered" evidence="1">
    <location>
        <begin position="102"/>
        <end position="123"/>
    </location>
</feature>
<accession>A0A6P7H2L3</accession>
<feature type="compositionally biased region" description="Acidic residues" evidence="1">
    <location>
        <begin position="444"/>
        <end position="455"/>
    </location>
</feature>
<dbReference type="RefSeq" id="XP_028151943.1">
    <property type="nucleotide sequence ID" value="XM_028296142.1"/>
</dbReference>
<feature type="compositionally biased region" description="Basic and acidic residues" evidence="1">
    <location>
        <begin position="1394"/>
        <end position="1403"/>
    </location>
</feature>
<feature type="region of interest" description="Disordered" evidence="1">
    <location>
        <begin position="330"/>
        <end position="396"/>
    </location>
</feature>
<feature type="compositionally biased region" description="Low complexity" evidence="1">
    <location>
        <begin position="377"/>
        <end position="386"/>
    </location>
</feature>
<feature type="region of interest" description="Disordered" evidence="1">
    <location>
        <begin position="1016"/>
        <end position="1050"/>
    </location>
</feature>
<feature type="compositionally biased region" description="Acidic residues" evidence="1">
    <location>
        <begin position="479"/>
        <end position="490"/>
    </location>
</feature>
<protein>
    <submittedName>
        <fullName evidence="2">Uncharacterized protein YFR016C-like</fullName>
    </submittedName>
</protein>
<feature type="compositionally biased region" description="Acidic residues" evidence="1">
    <location>
        <begin position="522"/>
        <end position="534"/>
    </location>
</feature>
<feature type="region of interest" description="Disordered" evidence="1">
    <location>
        <begin position="879"/>
        <end position="919"/>
    </location>
</feature>
<feature type="compositionally biased region" description="Polar residues" evidence="1">
    <location>
        <begin position="1308"/>
        <end position="1317"/>
    </location>
</feature>
<dbReference type="InParanoid" id="A0A6P7H2L3"/>
<feature type="compositionally biased region" description="Polar residues" evidence="1">
    <location>
        <begin position="1281"/>
        <end position="1296"/>
    </location>
</feature>
<feature type="compositionally biased region" description="Basic residues" evidence="1">
    <location>
        <begin position="953"/>
        <end position="962"/>
    </location>
</feature>
<gene>
    <name evidence="2" type="primary">LOC114345324</name>
</gene>
<feature type="compositionally biased region" description="Polar residues" evidence="1">
    <location>
        <begin position="102"/>
        <end position="119"/>
    </location>
</feature>
<feature type="compositionally biased region" description="Low complexity" evidence="1">
    <location>
        <begin position="1262"/>
        <end position="1272"/>
    </location>
</feature>
<organism evidence="2">
    <name type="scientific">Diabrotica virgifera virgifera</name>
    <name type="common">western corn rootworm</name>
    <dbReference type="NCBI Taxonomy" id="50390"/>
    <lineage>
        <taxon>Eukaryota</taxon>
        <taxon>Metazoa</taxon>
        <taxon>Ecdysozoa</taxon>
        <taxon>Arthropoda</taxon>
        <taxon>Hexapoda</taxon>
        <taxon>Insecta</taxon>
        <taxon>Pterygota</taxon>
        <taxon>Neoptera</taxon>
        <taxon>Endopterygota</taxon>
        <taxon>Coleoptera</taxon>
        <taxon>Polyphaga</taxon>
        <taxon>Cucujiformia</taxon>
        <taxon>Chrysomeloidea</taxon>
        <taxon>Chrysomelidae</taxon>
        <taxon>Galerucinae</taxon>
        <taxon>Diabroticina</taxon>
        <taxon>Diabroticites</taxon>
        <taxon>Diabrotica</taxon>
    </lineage>
</organism>
<feature type="region of interest" description="Disordered" evidence="1">
    <location>
        <begin position="438"/>
        <end position="537"/>
    </location>
</feature>
<reference evidence="2" key="1">
    <citation type="submission" date="2025-08" db="UniProtKB">
        <authorList>
            <consortium name="RefSeq"/>
        </authorList>
    </citation>
    <scope>IDENTIFICATION</scope>
</reference>
<evidence type="ECO:0000313" key="2">
    <source>
        <dbReference type="RefSeq" id="XP_028151943.1"/>
    </source>
</evidence>
<name>A0A6P7H2L3_DIAVI</name>
<feature type="compositionally biased region" description="Basic and acidic residues" evidence="1">
    <location>
        <begin position="1245"/>
        <end position="1258"/>
    </location>
</feature>
<feature type="region of interest" description="Disordered" evidence="1">
    <location>
        <begin position="142"/>
        <end position="281"/>
    </location>
</feature>
<feature type="compositionally biased region" description="Acidic residues" evidence="1">
    <location>
        <begin position="879"/>
        <end position="897"/>
    </location>
</feature>
<proteinExistence type="predicted"/>
<feature type="region of interest" description="Disordered" evidence="1">
    <location>
        <begin position="1245"/>
        <end position="1403"/>
    </location>
</feature>
<evidence type="ECO:0000256" key="1">
    <source>
        <dbReference type="SAM" id="MobiDB-lite"/>
    </source>
</evidence>
<feature type="region of interest" description="Disordered" evidence="1">
    <location>
        <begin position="943"/>
        <end position="982"/>
    </location>
</feature>
<feature type="region of interest" description="Disordered" evidence="1">
    <location>
        <begin position="1140"/>
        <end position="1165"/>
    </location>
</feature>
<feature type="compositionally biased region" description="Polar residues" evidence="1">
    <location>
        <begin position="226"/>
        <end position="251"/>
    </location>
</feature>
<feature type="compositionally biased region" description="Basic and acidic residues" evidence="1">
    <location>
        <begin position="1321"/>
        <end position="1354"/>
    </location>
</feature>
<feature type="compositionally biased region" description="Basic and acidic residues" evidence="1">
    <location>
        <begin position="342"/>
        <end position="357"/>
    </location>
</feature>
<feature type="compositionally biased region" description="Basic and acidic residues" evidence="1">
    <location>
        <begin position="491"/>
        <end position="521"/>
    </location>
</feature>
<feature type="compositionally biased region" description="Acidic residues" evidence="1">
    <location>
        <begin position="180"/>
        <end position="190"/>
    </location>
</feature>
<sequence>MLFTLTPIVKRKTSLQSDLSSSYDNLNLCTPQSILKVRHLVQKRDSITDDTLQDEDKISENRDERLLQNTSLRLESRSSLSRTPKRQHVQFDEATQFTTSVSDESKLESSPVSNRTNLRSSISSKEISSILSSSVHDELSDDVFYSPNNSGNSNIDEKADEEDEIKVVHTETNQRCSSVDSEESVEENIEQPEKETAILKEISTPEIKITSASPRARRSYKRSVELTPTRSSPRLSKLQVTQEEPSISQLETQKEDKVETTSDELLSPIPTRSVSKLKGRKSLSRQVLENNTFSKIYPPSAKEDIVSEERSYFKAEKTSIIEKSSIESKTTTMETNVSVVETEEKASPFKVTSDTHKTRTSSSSVTKTQNLEKALDSDSSIGSDLSYRYEEQEPSMKLSDSLQEYIDFLMASGKKLRESEHLKKDKIELSETQLTFDSDKEVITEDEEITSDGESEQLKKTENLSRSQLNFDKDTREITEDDEYSSDDDVVETRERMPEIRKFKDRSELPKSQLHSDKADEKSEEEVEVISSDDEIQKNVEQSEEITYQDLHPLNKGFYDDFEQKNTDIPESSDSTLCVLKKLYEEQSSGESDCSDEQERTYNELEANIFGVTGFEDTMFRKSKRSGTFTDNTTAVKDEIVLISSDSEKDKDSNSHCSYNSAYEKATEKCDEDSDPSQSTDDNDINIHYEVQEDANNEDSNDMENNRVEFEELKYNEDNQIGEHEDAQVNKGCLAIVEEVESDSTENLQECNTKSSFTEIVDIEEIEPVEIRRNETSHIDPLLIRGDQEVDNEIKPVFEMNVHNENGYSNQDPILNTETINILEHDSESDESINKEINEFLEELEKPDQIIVNETTKLLDNIAKENVLIEKIKENEDVEINPLTDEEDNSVTEEDPGEINQSSTEVVPPKSKSKVDQSTNTTFVTKGNTFSIAEKKEKNIDQFTNTSKLESGKRKHTSKKTSKQSEKKTSVETDTAIAEPNLFDDVDSEFAKIIGDDPLASSDTTEGEAFRTETVVADIHAPSTPGDKSQRTPSRRLTRRSSAAQSPRNIDISAHVDHGKLLFIEIKNDDFSKLIDSTLNPQIHTTPARRTRRSLSALEANTSDNVNIDCDNDESLKIINDCALVGLTLRRKRSASVDVKTFSKPRTTKRAKSVDSMSETNERKTKSIAHMPIISEEKLEAKKVKETRKSKSVIDSYTTARRLTRRQASMVKDLTKTTDAESIDAVPKLQIDLEQMDPIKLLEKDHFEGNPDPEEKIIYEQSSPSTSTVSVPRSRRRSRSNSVLSEASTPSQSLPGTPQKRKTRSRTKSPAASGISTRSRKQSENDLVVSEHPEESSPPKRERPKKTDDAESTGRRTRSRAGSASSIKSDGSTEKKSARGRRIVSAKSELPEISEEKETVNQK</sequence>